<protein>
    <submittedName>
        <fullName evidence="1">Glutamyl-tRNA(Gln) amidotransferase subunit A</fullName>
    </submittedName>
</protein>
<name>A0A0J6Y091_COCIT</name>
<dbReference type="EMBL" id="DS028093">
    <property type="protein sequence ID" value="KMP02006.1"/>
    <property type="molecule type" value="Genomic_DNA"/>
</dbReference>
<reference evidence="2" key="1">
    <citation type="journal article" date="2010" name="Genome Res.">
        <title>Population genomic sequencing of Coccidioides fungi reveals recent hybridization and transposon control.</title>
        <authorList>
            <person name="Neafsey D.E."/>
            <person name="Barker B.M."/>
            <person name="Sharpton T.J."/>
            <person name="Stajich J.E."/>
            <person name="Park D.J."/>
            <person name="Whiston E."/>
            <person name="Hung C.-Y."/>
            <person name="McMahan C."/>
            <person name="White J."/>
            <person name="Sykes S."/>
            <person name="Heiman D."/>
            <person name="Young S."/>
            <person name="Zeng Q."/>
            <person name="Abouelleil A."/>
            <person name="Aftuck L."/>
            <person name="Bessette D."/>
            <person name="Brown A."/>
            <person name="FitzGerald M."/>
            <person name="Lui A."/>
            <person name="Macdonald J.P."/>
            <person name="Priest M."/>
            <person name="Orbach M.J."/>
            <person name="Galgiani J.N."/>
            <person name="Kirkland T.N."/>
            <person name="Cole G.T."/>
            <person name="Birren B.W."/>
            <person name="Henn M.R."/>
            <person name="Taylor J.W."/>
            <person name="Rounsley S.D."/>
        </authorList>
    </citation>
    <scope>NUCLEOTIDE SEQUENCE [LARGE SCALE GENOMIC DNA]</scope>
    <source>
        <strain evidence="2">RMSCC 2394</strain>
    </source>
</reference>
<dbReference type="SUPFAM" id="SSF75304">
    <property type="entry name" value="Amidase signature (AS) enzymes"/>
    <property type="match status" value="1"/>
</dbReference>
<keyword evidence="1" id="KW-0808">Transferase</keyword>
<dbReference type="Gene3D" id="3.90.1300.10">
    <property type="entry name" value="Amidase signature (AS) domain"/>
    <property type="match status" value="1"/>
</dbReference>
<evidence type="ECO:0000313" key="2">
    <source>
        <dbReference type="Proteomes" id="UP000054565"/>
    </source>
</evidence>
<dbReference type="PANTHER" id="PTHR42678">
    <property type="entry name" value="AMIDASE"/>
    <property type="match status" value="1"/>
</dbReference>
<evidence type="ECO:0000313" key="1">
    <source>
        <dbReference type="EMBL" id="KMP02006.1"/>
    </source>
</evidence>
<dbReference type="InterPro" id="IPR036928">
    <property type="entry name" value="AS_sf"/>
</dbReference>
<dbReference type="STRING" id="404692.A0A0J6Y091"/>
<gene>
    <name evidence="1" type="ORF">CIRG_02145</name>
</gene>
<dbReference type="AlphaFoldDB" id="A0A0J6Y091"/>
<accession>A0A0J6Y091</accession>
<dbReference type="Proteomes" id="UP000054565">
    <property type="component" value="Unassembled WGS sequence"/>
</dbReference>
<dbReference type="PANTHER" id="PTHR42678:SF37">
    <property type="entry name" value="AMIDASE C869.01-RELATED"/>
    <property type="match status" value="1"/>
</dbReference>
<organism evidence="1 2">
    <name type="scientific">Coccidioides immitis RMSCC 2394</name>
    <dbReference type="NCBI Taxonomy" id="404692"/>
    <lineage>
        <taxon>Eukaryota</taxon>
        <taxon>Fungi</taxon>
        <taxon>Dikarya</taxon>
        <taxon>Ascomycota</taxon>
        <taxon>Pezizomycotina</taxon>
        <taxon>Eurotiomycetes</taxon>
        <taxon>Eurotiomycetidae</taxon>
        <taxon>Onygenales</taxon>
        <taxon>Onygenaceae</taxon>
        <taxon>Coccidioides</taxon>
    </lineage>
</organism>
<proteinExistence type="predicted"/>
<sequence>MSQGYMLVDAGGFSPWCPIPRLYITIHPGPCWYSPGQDSAILEAGNIHSGLYGCRSALAPINHKGDCLEIPGILSSAGLSLIRLSSVPTMLWRTISTAILIFACHRVATRDDDVDKLVDSQILKDPYPHTFTIFQNRIAMRLHCFRCSSVMDPNWNRRPLTRLLYGKDLSNRRLRELWTKTASTDELVALSMGFLFSLITKDRIETTAGSWALQGSVVPRDAYIVHKSRKAGALLLAKAGMSEWAEIRKMDYSQGYAAFGGQGRSAIISLYTLVEAAQALRLRCPTRGKKFYCWHQAHCVIPISGNQLGGNVGKGQFATPHMYWMQSMDWEWGTKCGYANESKYMIMKVDFYNDLRAYLSEPENTNTRSLEDIVEYNYNDDGTKSRHPDSHPAWLAGQDSLLASLPKAFKMIS</sequence>
<dbReference type="GO" id="GO:0016740">
    <property type="term" value="F:transferase activity"/>
    <property type="evidence" value="ECO:0007669"/>
    <property type="project" value="UniProtKB-KW"/>
</dbReference>